<dbReference type="Pfam" id="PF03178">
    <property type="entry name" value="CPSF_A"/>
    <property type="match status" value="1"/>
</dbReference>
<keyword evidence="3" id="KW-1185">Reference proteome</keyword>
<dbReference type="GO" id="GO:0003676">
    <property type="term" value="F:nucleic acid binding"/>
    <property type="evidence" value="ECO:0007669"/>
    <property type="project" value="InterPro"/>
</dbReference>
<proteinExistence type="predicted"/>
<name>A0AAF0EJY7_9BASI</name>
<dbReference type="InterPro" id="IPR004871">
    <property type="entry name" value="RSE1/DDB1/CPSF1_C"/>
</dbReference>
<dbReference type="AlphaFoldDB" id="A0AAF0EJY7"/>
<sequence length="1055" mass="111931">MRWLSPFSASTAAVAGATVHAWWHGRPYLCLAHHASLSFYTLEDDTTVDDALGCVARVRLHARVLALEVVRRARGPDALLMLTDHPTPRLVYIVPTAPFEVEAEHVWDLATPGRAAAEYGLGLAVEAPSVDGAPGRWALAHVYPGQVRLVSLLDAQQTWDASLADVVVIASAMLARMPATPPRLALLTVSTDLAMQGRPVLTFYTIDAARRSLRPVPWQGDTKSDAPVAVPLPDEAAYGAHLLCALPAHEGGGVVVFCEHSVWHVSPPAHVARSARPAVKRVRGASPSLQHTSHAPGQVMAACVLATGRVLYATAAGSLHALTCPTEARSMCIDTLATGLPVPAGPHALAPVDDDLVVLTSATGPSLLGLIDTTWHTLHTWPHAGPVLDLAMATPAAGPAAPPRLLRAVGASPSYALQLLSHALPTRTRAEVKAPGCVDVYACHDTTLPSPSTLALVVVYPDEAHMYDLTLVLRRTVLGRVVYAAGVQGALLVATCTHIEWCDAPAWIPEAEIVAAHATNEHVLVGLHGRRVVLLRATQGVGLTVVQTQDVPSDIACVWLGTEALVGLWDATVVQLSVPTLAATRTWTSPAMSVASSLGMYAPGLVVGTVDGHVLVWEGEELVHTLQLRGSRVRCEPCALDALGLHGTGWLVSSGGDAGLLYQKAGQWAFSPWPVRAVQALVRVYDPTEPLSCVVLADAQLCWHSVRGLQQDHVTTWALGAVAPQAMDLAPTHAVVALWEEEQACGQVALFDRATLERGASLTLSARERPESVHVILDDDQTHVITGTSYQVPGAAVPTAGRLVMVQLDGEKLVMLGALDVPGRVLGVAYVQGYVVAAVDAQVHTYAWDADTRCLQLCARWGCAFMASCLAAHDTTVVVGDAMHSLTVLQVEADGALRQVARDLDPYWTTAVGVYNASTQEYMGADIAMNVFVAQRLALSETTAGEPWSHVMRRTTAFQYGDMVHRLVRAGDGCMYVGTAAGGVGMLMDLAPGDAAALMCLQQALSEAVLTLDRVPWATWRTLRTETREAPPLGVVDAELVPFTHSQGSTALGRG</sequence>
<dbReference type="InterPro" id="IPR015943">
    <property type="entry name" value="WD40/YVTN_repeat-like_dom_sf"/>
</dbReference>
<feature type="domain" description="RSE1/DDB1/CPSF1 C-terminal" evidence="1">
    <location>
        <begin position="747"/>
        <end position="1041"/>
    </location>
</feature>
<dbReference type="SUPFAM" id="SSF50969">
    <property type="entry name" value="YVTN repeat-like/Quinoprotein amine dehydrogenase"/>
    <property type="match status" value="1"/>
</dbReference>
<evidence type="ECO:0000259" key="1">
    <source>
        <dbReference type="Pfam" id="PF03178"/>
    </source>
</evidence>
<dbReference type="InterPro" id="IPR050358">
    <property type="entry name" value="RSE1/DDB1/CFT1"/>
</dbReference>
<organism evidence="2 3">
    <name type="scientific">Malassezia nana</name>
    <dbReference type="NCBI Taxonomy" id="180528"/>
    <lineage>
        <taxon>Eukaryota</taxon>
        <taxon>Fungi</taxon>
        <taxon>Dikarya</taxon>
        <taxon>Basidiomycota</taxon>
        <taxon>Ustilaginomycotina</taxon>
        <taxon>Malasseziomycetes</taxon>
        <taxon>Malasseziales</taxon>
        <taxon>Malasseziaceae</taxon>
        <taxon>Malassezia</taxon>
    </lineage>
</organism>
<dbReference type="EMBL" id="CP119893">
    <property type="protein sequence ID" value="WFD25955.1"/>
    <property type="molecule type" value="Genomic_DNA"/>
</dbReference>
<dbReference type="InterPro" id="IPR011044">
    <property type="entry name" value="Quino_amine_DH_bsu"/>
</dbReference>
<protein>
    <recommendedName>
        <fullName evidence="1">RSE1/DDB1/CPSF1 C-terminal domain-containing protein</fullName>
    </recommendedName>
</protein>
<dbReference type="PANTHER" id="PTHR10644">
    <property type="entry name" value="DNA REPAIR/RNA PROCESSING CPSF FAMILY"/>
    <property type="match status" value="1"/>
</dbReference>
<dbReference type="GO" id="GO:0005634">
    <property type="term" value="C:nucleus"/>
    <property type="evidence" value="ECO:0007669"/>
    <property type="project" value="InterPro"/>
</dbReference>
<reference evidence="2" key="1">
    <citation type="submission" date="2023-03" db="EMBL/GenBank/DDBJ databases">
        <title>Mating type loci evolution in Malassezia.</title>
        <authorList>
            <person name="Coelho M.A."/>
        </authorList>
    </citation>
    <scope>NUCLEOTIDE SEQUENCE</scope>
    <source>
        <strain evidence="2">CBS 9557</strain>
    </source>
</reference>
<dbReference type="Proteomes" id="UP001213623">
    <property type="component" value="Chromosome 2"/>
</dbReference>
<evidence type="ECO:0000313" key="3">
    <source>
        <dbReference type="Proteomes" id="UP001213623"/>
    </source>
</evidence>
<accession>A0AAF0EJY7</accession>
<gene>
    <name evidence="2" type="ORF">MNAN1_000928</name>
</gene>
<dbReference type="Gene3D" id="2.130.10.10">
    <property type="entry name" value="YVTN repeat-like/Quinoprotein amine dehydrogenase"/>
    <property type="match status" value="2"/>
</dbReference>
<evidence type="ECO:0000313" key="2">
    <source>
        <dbReference type="EMBL" id="WFD25955.1"/>
    </source>
</evidence>